<keyword evidence="2" id="KW-1185">Reference proteome</keyword>
<reference evidence="2" key="1">
    <citation type="submission" date="2016-10" db="EMBL/GenBank/DDBJ databases">
        <authorList>
            <person name="Varghese N."/>
            <person name="Submissions S."/>
        </authorList>
    </citation>
    <scope>NUCLEOTIDE SEQUENCE [LARGE SCALE GENOMIC DNA]</scope>
    <source>
        <strain evidence="2">DSM 45237</strain>
    </source>
</reference>
<name>A0A1H5MQ57_9ACTN</name>
<dbReference type="Proteomes" id="UP000181980">
    <property type="component" value="Unassembled WGS sequence"/>
</dbReference>
<sequence>MSDNTITPASFNDPNHWRVDMRGPIDGQVTLRSYHLAAATKAQARHDALHRWAAEFDEIPFIVNVERYAVWRYWELQPEGRMGMSAEF</sequence>
<dbReference type="STRING" id="561176.SAMN04488561_3322"/>
<organism evidence="1 2">
    <name type="scientific">Jiangella alba</name>
    <dbReference type="NCBI Taxonomy" id="561176"/>
    <lineage>
        <taxon>Bacteria</taxon>
        <taxon>Bacillati</taxon>
        <taxon>Actinomycetota</taxon>
        <taxon>Actinomycetes</taxon>
        <taxon>Jiangellales</taxon>
        <taxon>Jiangellaceae</taxon>
        <taxon>Jiangella</taxon>
    </lineage>
</organism>
<dbReference type="RefSeq" id="WP_141711587.1">
    <property type="nucleotide sequence ID" value="NZ_FNUC01000003.1"/>
</dbReference>
<dbReference type="AlphaFoldDB" id="A0A1H5MQ57"/>
<protein>
    <submittedName>
        <fullName evidence="1">Uncharacterized protein</fullName>
    </submittedName>
</protein>
<accession>A0A1H5MQ57</accession>
<evidence type="ECO:0000313" key="2">
    <source>
        <dbReference type="Proteomes" id="UP000181980"/>
    </source>
</evidence>
<evidence type="ECO:0000313" key="1">
    <source>
        <dbReference type="EMBL" id="SEE91260.1"/>
    </source>
</evidence>
<dbReference type="EMBL" id="FNUC01000003">
    <property type="protein sequence ID" value="SEE91260.1"/>
    <property type="molecule type" value="Genomic_DNA"/>
</dbReference>
<gene>
    <name evidence="1" type="ORF">SAMN04488561_3322</name>
</gene>
<proteinExistence type="predicted"/>